<accession>A0AAV7S891</accession>
<organism evidence="2 3">
    <name type="scientific">Pleurodeles waltl</name>
    <name type="common">Iberian ribbed newt</name>
    <dbReference type="NCBI Taxonomy" id="8319"/>
    <lineage>
        <taxon>Eukaryota</taxon>
        <taxon>Metazoa</taxon>
        <taxon>Chordata</taxon>
        <taxon>Craniata</taxon>
        <taxon>Vertebrata</taxon>
        <taxon>Euteleostomi</taxon>
        <taxon>Amphibia</taxon>
        <taxon>Batrachia</taxon>
        <taxon>Caudata</taxon>
        <taxon>Salamandroidea</taxon>
        <taxon>Salamandridae</taxon>
        <taxon>Pleurodelinae</taxon>
        <taxon>Pleurodeles</taxon>
    </lineage>
</organism>
<keyword evidence="3" id="KW-1185">Reference proteome</keyword>
<name>A0AAV7S891_PLEWA</name>
<proteinExistence type="predicted"/>
<sequence length="208" mass="22584">MKQFGGTSGRTGLTAVFGWFTRAPKTAKTTKAPRVSRGKPDMVTGAAVRDRRQPPFSQTTRISKHRMRGQSSLLVEKEASQVWGSLQLVGSKDEAVEDMGPQVSQIPEMFKQLSRTWCLTPQLPGNEGAQDTRMLAHDRSIQDKIMSTAGTSQNQEGTGTTLLLDDLVDLRISDSEPLQVSRPADIPQVVVVKGAALGGKLGKLDQLI</sequence>
<dbReference type="Proteomes" id="UP001066276">
    <property type="component" value="Chromosome 4_2"/>
</dbReference>
<dbReference type="AlphaFoldDB" id="A0AAV7S891"/>
<reference evidence="2" key="1">
    <citation type="journal article" date="2022" name="bioRxiv">
        <title>Sequencing and chromosome-scale assembly of the giantPleurodeles waltlgenome.</title>
        <authorList>
            <person name="Brown T."/>
            <person name="Elewa A."/>
            <person name="Iarovenko S."/>
            <person name="Subramanian E."/>
            <person name="Araus A.J."/>
            <person name="Petzold A."/>
            <person name="Susuki M."/>
            <person name="Suzuki K.-i.T."/>
            <person name="Hayashi T."/>
            <person name="Toyoda A."/>
            <person name="Oliveira C."/>
            <person name="Osipova E."/>
            <person name="Leigh N.D."/>
            <person name="Simon A."/>
            <person name="Yun M.H."/>
        </authorList>
    </citation>
    <scope>NUCLEOTIDE SEQUENCE</scope>
    <source>
        <strain evidence="2">20211129_DDA</strain>
        <tissue evidence="2">Liver</tissue>
    </source>
</reference>
<evidence type="ECO:0000313" key="2">
    <source>
        <dbReference type="EMBL" id="KAJ1160177.1"/>
    </source>
</evidence>
<feature type="region of interest" description="Disordered" evidence="1">
    <location>
        <begin position="50"/>
        <end position="71"/>
    </location>
</feature>
<evidence type="ECO:0000256" key="1">
    <source>
        <dbReference type="SAM" id="MobiDB-lite"/>
    </source>
</evidence>
<protein>
    <submittedName>
        <fullName evidence="2">Uncharacterized protein</fullName>
    </submittedName>
</protein>
<gene>
    <name evidence="2" type="ORF">NDU88_000679</name>
</gene>
<dbReference type="EMBL" id="JANPWB010000008">
    <property type="protein sequence ID" value="KAJ1160177.1"/>
    <property type="molecule type" value="Genomic_DNA"/>
</dbReference>
<comment type="caution">
    <text evidence="2">The sequence shown here is derived from an EMBL/GenBank/DDBJ whole genome shotgun (WGS) entry which is preliminary data.</text>
</comment>
<evidence type="ECO:0000313" key="3">
    <source>
        <dbReference type="Proteomes" id="UP001066276"/>
    </source>
</evidence>